<evidence type="ECO:0008006" key="3">
    <source>
        <dbReference type="Google" id="ProtNLM"/>
    </source>
</evidence>
<evidence type="ECO:0000313" key="2">
    <source>
        <dbReference type="Proteomes" id="UP001157960"/>
    </source>
</evidence>
<sequence>MRIIFSKVANERYENILEFISQTWTEKEIGVFIDEAEKVIFFDMRQNPQKILDFLQ</sequence>
<comment type="caution">
    <text evidence="1">The sequence shown here is derived from an EMBL/GenBank/DDBJ whole genome shotgun (WGS) entry which is preliminary data.</text>
</comment>
<dbReference type="Proteomes" id="UP001157960">
    <property type="component" value="Unassembled WGS sequence"/>
</dbReference>
<name>A0ABY1NTB1_9FLAO</name>
<gene>
    <name evidence="1" type="ORF">SAMN06264346_104126</name>
</gene>
<accession>A0ABY1NTB1</accession>
<dbReference type="EMBL" id="FXTZ01000004">
    <property type="protein sequence ID" value="SMP17392.1"/>
    <property type="molecule type" value="Genomic_DNA"/>
</dbReference>
<reference evidence="1 2" key="1">
    <citation type="submission" date="2017-05" db="EMBL/GenBank/DDBJ databases">
        <authorList>
            <person name="Varghese N."/>
            <person name="Submissions S."/>
        </authorList>
    </citation>
    <scope>NUCLEOTIDE SEQUENCE [LARGE SCALE GENOMIC DNA]</scope>
    <source>
        <strain evidence="1 2">DSM 28214</strain>
    </source>
</reference>
<evidence type="ECO:0000313" key="1">
    <source>
        <dbReference type="EMBL" id="SMP17392.1"/>
    </source>
</evidence>
<proteinExistence type="predicted"/>
<dbReference type="RefSeq" id="WP_283421840.1">
    <property type="nucleotide sequence ID" value="NZ_FXTZ01000004.1"/>
</dbReference>
<protein>
    <recommendedName>
        <fullName evidence="3">Type II toxin-antitoxin system RelE/ParE family toxin</fullName>
    </recommendedName>
</protein>
<organism evidence="1 2">
    <name type="scientific">Chryseobacterium profundimaris</name>
    <dbReference type="NCBI Taxonomy" id="1387275"/>
    <lineage>
        <taxon>Bacteria</taxon>
        <taxon>Pseudomonadati</taxon>
        <taxon>Bacteroidota</taxon>
        <taxon>Flavobacteriia</taxon>
        <taxon>Flavobacteriales</taxon>
        <taxon>Weeksellaceae</taxon>
        <taxon>Chryseobacterium group</taxon>
        <taxon>Chryseobacterium</taxon>
    </lineage>
</organism>
<keyword evidence="2" id="KW-1185">Reference proteome</keyword>